<proteinExistence type="predicted"/>
<dbReference type="AlphaFoldDB" id="A0A645CK40"/>
<comment type="caution">
    <text evidence="1">The sequence shown here is derived from an EMBL/GenBank/DDBJ whole genome shotgun (WGS) entry which is preliminary data.</text>
</comment>
<reference evidence="1" key="1">
    <citation type="submission" date="2019-08" db="EMBL/GenBank/DDBJ databases">
        <authorList>
            <person name="Kucharzyk K."/>
            <person name="Murdoch R.W."/>
            <person name="Higgins S."/>
            <person name="Loffler F."/>
        </authorList>
    </citation>
    <scope>NUCLEOTIDE SEQUENCE</scope>
</reference>
<accession>A0A645CK40</accession>
<sequence length="79" mass="9243">MGDIDVALLDPLNRHLPLVNLDELRTFLKLLGQLHNGRGHRRRQKHHLPLFGCIYQNGFDIFLKAHVQHLIGFIQNDHF</sequence>
<organism evidence="1">
    <name type="scientific">bioreactor metagenome</name>
    <dbReference type="NCBI Taxonomy" id="1076179"/>
    <lineage>
        <taxon>unclassified sequences</taxon>
        <taxon>metagenomes</taxon>
        <taxon>ecological metagenomes</taxon>
    </lineage>
</organism>
<dbReference type="AntiFam" id="ANF00149">
    <property type="entry name" value="Shadow ORF (opposite cshA)"/>
</dbReference>
<evidence type="ECO:0000313" key="1">
    <source>
        <dbReference type="EMBL" id="MPM77326.1"/>
    </source>
</evidence>
<name>A0A645CK40_9ZZZZ</name>
<protein>
    <submittedName>
        <fullName evidence="1">Uncharacterized protein</fullName>
    </submittedName>
</protein>
<gene>
    <name evidence="1" type="ORF">SDC9_124329</name>
</gene>
<dbReference type="EMBL" id="VSSQ01027870">
    <property type="protein sequence ID" value="MPM77326.1"/>
    <property type="molecule type" value="Genomic_DNA"/>
</dbReference>